<dbReference type="InterPro" id="IPR019786">
    <property type="entry name" value="Zinc_finger_PHD-type_CS"/>
</dbReference>
<protein>
    <recommendedName>
        <fullName evidence="11">Chromatin modification-related protein</fullName>
    </recommendedName>
</protein>
<dbReference type="CDD" id="cd16858">
    <property type="entry name" value="ING_ING3_Yng2p"/>
    <property type="match status" value="1"/>
</dbReference>
<evidence type="ECO:0000256" key="11">
    <source>
        <dbReference type="RuleBase" id="RU361213"/>
    </source>
</evidence>
<evidence type="ECO:0000256" key="10">
    <source>
        <dbReference type="PROSITE-ProRule" id="PRU00146"/>
    </source>
</evidence>
<feature type="binding site" evidence="9">
    <location>
        <position position="193"/>
    </location>
    <ligand>
        <name>Zn(2+)</name>
        <dbReference type="ChEBI" id="CHEBI:29105"/>
        <label>2</label>
    </ligand>
</feature>
<dbReference type="InterPro" id="IPR011011">
    <property type="entry name" value="Znf_FYVE_PHD"/>
</dbReference>
<dbReference type="GO" id="GO:0008270">
    <property type="term" value="F:zinc ion binding"/>
    <property type="evidence" value="ECO:0007669"/>
    <property type="project" value="UniProtKB-KW"/>
</dbReference>
<name>A0A9P8CX64_MORAP</name>
<dbReference type="SMART" id="SM00249">
    <property type="entry name" value="PHD"/>
    <property type="match status" value="1"/>
</dbReference>
<comment type="function">
    <text evidence="11">Component of an histone acetyltransferase complex.</text>
</comment>
<evidence type="ECO:0000313" key="14">
    <source>
        <dbReference type="EMBL" id="KAG9322957.1"/>
    </source>
</evidence>
<feature type="domain" description="PHD-type" evidence="13">
    <location>
        <begin position="177"/>
        <end position="226"/>
    </location>
</feature>
<comment type="subunit">
    <text evidence="11">Component of an histone acetyltransferase complex. Interacts with H3K4me3 and to a lesser extent with H3K4me2.</text>
</comment>
<evidence type="ECO:0000256" key="3">
    <source>
        <dbReference type="ARBA" id="ARBA00022723"/>
    </source>
</evidence>
<dbReference type="CDD" id="cd15505">
    <property type="entry name" value="PHD_ING"/>
    <property type="match status" value="1"/>
</dbReference>
<dbReference type="PROSITE" id="PS01359">
    <property type="entry name" value="ZF_PHD_1"/>
    <property type="match status" value="1"/>
</dbReference>
<dbReference type="Gene3D" id="6.10.140.1740">
    <property type="match status" value="1"/>
</dbReference>
<dbReference type="InterPro" id="IPR024610">
    <property type="entry name" value="ING_N_histone-binding"/>
</dbReference>
<dbReference type="Gene3D" id="3.30.40.10">
    <property type="entry name" value="Zinc/RING finger domain, C3HC4 (zinc finger)"/>
    <property type="match status" value="1"/>
</dbReference>
<dbReference type="AlphaFoldDB" id="A0A9P8CX64"/>
<evidence type="ECO:0000259" key="13">
    <source>
        <dbReference type="PROSITE" id="PS50016"/>
    </source>
</evidence>
<keyword evidence="6 11" id="KW-0156">Chromatin regulator</keyword>
<feature type="binding site" evidence="9">
    <location>
        <position position="220"/>
    </location>
    <ligand>
        <name>Zn(2+)</name>
        <dbReference type="ChEBI" id="CHEBI:29105"/>
        <label>2</label>
    </ligand>
</feature>
<dbReference type="PANTHER" id="PTHR10333">
    <property type="entry name" value="INHIBITOR OF GROWTH PROTEIN"/>
    <property type="match status" value="1"/>
</dbReference>
<proteinExistence type="inferred from homology"/>
<gene>
    <name evidence="14" type="ORF">KVV02_004333</name>
</gene>
<keyword evidence="4 10" id="KW-0863">Zinc-finger</keyword>
<dbReference type="SUPFAM" id="SSF57903">
    <property type="entry name" value="FYVE/PHD zinc finger"/>
    <property type="match status" value="1"/>
</dbReference>
<feature type="binding site" evidence="9">
    <location>
        <position position="223"/>
    </location>
    <ligand>
        <name>Zn(2+)</name>
        <dbReference type="ChEBI" id="CHEBI:29105"/>
        <label>2</label>
    </ligand>
</feature>
<evidence type="ECO:0000256" key="7">
    <source>
        <dbReference type="ARBA" id="ARBA00023242"/>
    </source>
</evidence>
<feature type="binding site" evidence="9">
    <location>
        <position position="204"/>
    </location>
    <ligand>
        <name>Zn(2+)</name>
        <dbReference type="ChEBI" id="CHEBI:29105"/>
        <label>1</label>
    </ligand>
</feature>
<evidence type="ECO:0000313" key="15">
    <source>
        <dbReference type="Proteomes" id="UP000717515"/>
    </source>
</evidence>
<dbReference type="GO" id="GO:0005634">
    <property type="term" value="C:nucleus"/>
    <property type="evidence" value="ECO:0007669"/>
    <property type="project" value="UniProtKB-SubCell"/>
</dbReference>
<comment type="domain">
    <text evidence="11">The PHD-type zinc finger mediates the binding to H3K4me3.</text>
</comment>
<evidence type="ECO:0000256" key="4">
    <source>
        <dbReference type="ARBA" id="ARBA00022771"/>
    </source>
</evidence>
<keyword evidence="7 11" id="KW-0539">Nucleus</keyword>
<dbReference type="PANTHER" id="PTHR10333:SF42">
    <property type="entry name" value="INHIBITOR OF GROWTH PROTEIN 5"/>
    <property type="match status" value="1"/>
</dbReference>
<accession>A0A9P8CX64</accession>
<comment type="subcellular location">
    <subcellularLocation>
        <location evidence="1 11">Nucleus</location>
    </subcellularLocation>
</comment>
<dbReference type="InterPro" id="IPR028651">
    <property type="entry name" value="ING_fam"/>
</dbReference>
<sequence>MMSSNPPLTAGEFLEEYIESLENLPSEVQQGLQELRKADEQYFDLRESYRAHWKKYIKTAKRSSVPADQDQTLIAARLNIEKEYMAAIRKVDQKIDYTLKLYDLINRQIVRLDEETARLGIDLQDPGELKKAAHLDVASASRDRKSQKGPISTTRSSPSGRKRGSGVIAMDIDPNEPLYCICQQVSFGDMVGCDNDSCDKEWFHYGCVGLTSPPSGKWYCDTCSAIMNKRK</sequence>
<keyword evidence="3 9" id="KW-0479">Metal-binding</keyword>
<dbReference type="InterPro" id="IPR001965">
    <property type="entry name" value="Znf_PHD"/>
</dbReference>
<evidence type="ECO:0000256" key="5">
    <source>
        <dbReference type="ARBA" id="ARBA00022833"/>
    </source>
</evidence>
<feature type="site" description="Histone H3K4me3 binding" evidence="8">
    <location>
        <position position="194"/>
    </location>
</feature>
<evidence type="ECO:0000256" key="8">
    <source>
        <dbReference type="PIRSR" id="PIRSR628651-50"/>
    </source>
</evidence>
<dbReference type="Proteomes" id="UP000717515">
    <property type="component" value="Unassembled WGS sequence"/>
</dbReference>
<feature type="binding site" evidence="9">
    <location>
        <position position="182"/>
    </location>
    <ligand>
        <name>Zn(2+)</name>
        <dbReference type="ChEBI" id="CHEBI:29105"/>
        <label>1</label>
    </ligand>
</feature>
<evidence type="ECO:0000256" key="12">
    <source>
        <dbReference type="SAM" id="MobiDB-lite"/>
    </source>
</evidence>
<comment type="caution">
    <text evidence="14">The sequence shown here is derived from an EMBL/GenBank/DDBJ whole genome shotgun (WGS) entry which is preliminary data.</text>
</comment>
<evidence type="ECO:0000256" key="2">
    <source>
        <dbReference type="ARBA" id="ARBA00010210"/>
    </source>
</evidence>
<feature type="site" description="Histone H3K4me3 binding" evidence="8">
    <location>
        <position position="202"/>
    </location>
</feature>
<dbReference type="InterPro" id="IPR013083">
    <property type="entry name" value="Znf_RING/FYVE/PHD"/>
</dbReference>
<feature type="binding site" evidence="9">
    <location>
        <position position="207"/>
    </location>
    <ligand>
        <name>Zn(2+)</name>
        <dbReference type="ChEBI" id="CHEBI:29105"/>
        <label>1</label>
    </ligand>
</feature>
<dbReference type="EMBL" id="JAIFTL010000122">
    <property type="protein sequence ID" value="KAG9322957.1"/>
    <property type="molecule type" value="Genomic_DNA"/>
</dbReference>
<evidence type="ECO:0000256" key="9">
    <source>
        <dbReference type="PIRSR" id="PIRSR628651-51"/>
    </source>
</evidence>
<feature type="binding site" evidence="9">
    <location>
        <position position="198"/>
    </location>
    <ligand>
        <name>Zn(2+)</name>
        <dbReference type="ChEBI" id="CHEBI:29105"/>
        <label>2</label>
    </ligand>
</feature>
<feature type="region of interest" description="Disordered" evidence="12">
    <location>
        <begin position="134"/>
        <end position="167"/>
    </location>
</feature>
<reference evidence="14" key="1">
    <citation type="submission" date="2021-07" db="EMBL/GenBank/DDBJ databases">
        <title>Draft genome of Mortierella alpina, strain LL118, isolated from an aspen leaf litter sample.</title>
        <authorList>
            <person name="Yang S."/>
            <person name="Vinatzer B.A."/>
        </authorList>
    </citation>
    <scope>NUCLEOTIDE SEQUENCE</scope>
    <source>
        <strain evidence="14">LL118</strain>
    </source>
</reference>
<dbReference type="SMART" id="SM01408">
    <property type="entry name" value="ING"/>
    <property type="match status" value="1"/>
</dbReference>
<feature type="binding site" evidence="9">
    <location>
        <position position="180"/>
    </location>
    <ligand>
        <name>Zn(2+)</name>
        <dbReference type="ChEBI" id="CHEBI:29105"/>
        <label>1</label>
    </ligand>
</feature>
<dbReference type="InterPro" id="IPR019787">
    <property type="entry name" value="Znf_PHD-finger"/>
</dbReference>
<evidence type="ECO:0000256" key="1">
    <source>
        <dbReference type="ARBA" id="ARBA00004123"/>
    </source>
</evidence>
<keyword evidence="5 9" id="KW-0862">Zinc</keyword>
<dbReference type="PROSITE" id="PS50016">
    <property type="entry name" value="ZF_PHD_2"/>
    <property type="match status" value="1"/>
</dbReference>
<dbReference type="FunFam" id="3.30.40.10:FF:000016">
    <property type="entry name" value="Inhibitor of growth protein"/>
    <property type="match status" value="1"/>
</dbReference>
<dbReference type="Pfam" id="PF12998">
    <property type="entry name" value="ING"/>
    <property type="match status" value="1"/>
</dbReference>
<organism evidence="14 15">
    <name type="scientific">Mortierella alpina</name>
    <name type="common">Oleaginous fungus</name>
    <name type="synonym">Mortierella renispora</name>
    <dbReference type="NCBI Taxonomy" id="64518"/>
    <lineage>
        <taxon>Eukaryota</taxon>
        <taxon>Fungi</taxon>
        <taxon>Fungi incertae sedis</taxon>
        <taxon>Mucoromycota</taxon>
        <taxon>Mortierellomycotina</taxon>
        <taxon>Mortierellomycetes</taxon>
        <taxon>Mortierellales</taxon>
        <taxon>Mortierellaceae</taxon>
        <taxon>Mortierella</taxon>
    </lineage>
</organism>
<evidence type="ECO:0000256" key="6">
    <source>
        <dbReference type="ARBA" id="ARBA00022853"/>
    </source>
</evidence>
<comment type="similarity">
    <text evidence="2 11">Belongs to the ING family.</text>
</comment>
<feature type="site" description="Histone H3K4me3 binding" evidence="8">
    <location>
        <position position="190"/>
    </location>
</feature>
<dbReference type="GO" id="GO:0006325">
    <property type="term" value="P:chromatin organization"/>
    <property type="evidence" value="ECO:0007669"/>
    <property type="project" value="UniProtKB-KW"/>
</dbReference>
<feature type="site" description="Histone H3K4me3 binding" evidence="8">
    <location>
        <position position="179"/>
    </location>
</feature>